<keyword evidence="1" id="KW-0732">Signal</keyword>
<name>A0A318ZY83_9EURO</name>
<protein>
    <submittedName>
        <fullName evidence="2">Uncharacterized protein</fullName>
    </submittedName>
</protein>
<gene>
    <name evidence="2" type="ORF">BP01DRAFT_378840</name>
</gene>
<evidence type="ECO:0000313" key="2">
    <source>
        <dbReference type="EMBL" id="PYH49273.1"/>
    </source>
</evidence>
<dbReference type="GeneID" id="37078325"/>
<dbReference type="AlphaFoldDB" id="A0A318ZY83"/>
<keyword evidence="3" id="KW-1185">Reference proteome</keyword>
<sequence>MKLLTLTTPLLLAALAQAAAMVTPADSLIAKDQHLEARADMCGNFCVGPGYCHGKCSKCTNNVCKQALN</sequence>
<reference evidence="2 3" key="1">
    <citation type="submission" date="2016-12" db="EMBL/GenBank/DDBJ databases">
        <title>The genomes of Aspergillus section Nigri reveals drivers in fungal speciation.</title>
        <authorList>
            <consortium name="DOE Joint Genome Institute"/>
            <person name="Vesth T.C."/>
            <person name="Nybo J."/>
            <person name="Theobald S."/>
            <person name="Brandl J."/>
            <person name="Frisvad J.C."/>
            <person name="Nielsen K.F."/>
            <person name="Lyhne E.K."/>
            <person name="Kogle M.E."/>
            <person name="Kuo A."/>
            <person name="Riley R."/>
            <person name="Clum A."/>
            <person name="Nolan M."/>
            <person name="Lipzen A."/>
            <person name="Salamov A."/>
            <person name="Henrissat B."/>
            <person name="Wiebenga A."/>
            <person name="De Vries R.P."/>
            <person name="Grigoriev I.V."/>
            <person name="Mortensen U.H."/>
            <person name="Andersen M.R."/>
            <person name="Baker S.E."/>
        </authorList>
    </citation>
    <scope>NUCLEOTIDE SEQUENCE [LARGE SCALE GENOMIC DNA]</scope>
    <source>
        <strain evidence="2 3">JOP 1030-1</strain>
    </source>
</reference>
<feature type="signal peptide" evidence="1">
    <location>
        <begin position="1"/>
        <end position="18"/>
    </location>
</feature>
<accession>A0A318ZY83</accession>
<dbReference type="RefSeq" id="XP_025435255.1">
    <property type="nucleotide sequence ID" value="XM_025577096.1"/>
</dbReference>
<organism evidence="2 3">
    <name type="scientific">Aspergillus saccharolyticus JOP 1030-1</name>
    <dbReference type="NCBI Taxonomy" id="1450539"/>
    <lineage>
        <taxon>Eukaryota</taxon>
        <taxon>Fungi</taxon>
        <taxon>Dikarya</taxon>
        <taxon>Ascomycota</taxon>
        <taxon>Pezizomycotina</taxon>
        <taxon>Eurotiomycetes</taxon>
        <taxon>Eurotiomycetidae</taxon>
        <taxon>Eurotiales</taxon>
        <taxon>Aspergillaceae</taxon>
        <taxon>Aspergillus</taxon>
        <taxon>Aspergillus subgen. Circumdati</taxon>
    </lineage>
</organism>
<proteinExistence type="predicted"/>
<evidence type="ECO:0000313" key="3">
    <source>
        <dbReference type="Proteomes" id="UP000248349"/>
    </source>
</evidence>
<feature type="chain" id="PRO_5016420303" evidence="1">
    <location>
        <begin position="19"/>
        <end position="69"/>
    </location>
</feature>
<dbReference type="OrthoDB" id="10534759at2759"/>
<dbReference type="EMBL" id="KZ821219">
    <property type="protein sequence ID" value="PYH49273.1"/>
    <property type="molecule type" value="Genomic_DNA"/>
</dbReference>
<evidence type="ECO:0000256" key="1">
    <source>
        <dbReference type="SAM" id="SignalP"/>
    </source>
</evidence>
<dbReference type="Proteomes" id="UP000248349">
    <property type="component" value="Unassembled WGS sequence"/>
</dbReference>